<dbReference type="SMART" id="SM00651">
    <property type="entry name" value="Sm"/>
    <property type="match status" value="1"/>
</dbReference>
<dbReference type="SUPFAM" id="SSF50182">
    <property type="entry name" value="Sm-like ribonucleoproteins"/>
    <property type="match status" value="1"/>
</dbReference>
<evidence type="ECO:0000256" key="3">
    <source>
        <dbReference type="SAM" id="MobiDB-lite"/>
    </source>
</evidence>
<dbReference type="InParanoid" id="A0A1E5RNZ3"/>
<dbReference type="PANTHER" id="PTHR10553">
    <property type="entry name" value="SMALL NUCLEAR RIBONUCLEOPROTEIN"/>
    <property type="match status" value="1"/>
</dbReference>
<evidence type="ECO:0000256" key="1">
    <source>
        <dbReference type="ARBA" id="ARBA00006850"/>
    </source>
</evidence>
<sequence length="138" mass="15414">MSIQHLQDQQEEEIAAARETQVLPPLTQQQQQKSAEPKHKEKNKSKKLQGPKRDQILDLEKYKDQSVRVQLAGNITVTGVLKSYDAAMNMILDDAVEYVADELDLSKLLRKRTLGVCVVRGTLLVLVSPNYAALASSN</sequence>
<dbReference type="Proteomes" id="UP000095728">
    <property type="component" value="Unassembled WGS sequence"/>
</dbReference>
<keyword evidence="6" id="KW-1185">Reference proteome</keyword>
<dbReference type="InterPro" id="IPR001163">
    <property type="entry name" value="Sm_dom_euk/arc"/>
</dbReference>
<evidence type="ECO:0000313" key="5">
    <source>
        <dbReference type="EMBL" id="OEJ88600.1"/>
    </source>
</evidence>
<feature type="compositionally biased region" description="Basic residues" evidence="3">
    <location>
        <begin position="40"/>
        <end position="50"/>
    </location>
</feature>
<dbReference type="GO" id="GO:0071004">
    <property type="term" value="C:U2-type prespliceosome"/>
    <property type="evidence" value="ECO:0007669"/>
    <property type="project" value="TreeGrafter"/>
</dbReference>
<dbReference type="OrthoDB" id="274944at2759"/>
<dbReference type="EMBL" id="LPNM01000005">
    <property type="protein sequence ID" value="OEJ88600.1"/>
    <property type="molecule type" value="Genomic_DNA"/>
</dbReference>
<dbReference type="InterPro" id="IPR010920">
    <property type="entry name" value="LSM_dom_sf"/>
</dbReference>
<dbReference type="STRING" id="56408.A0A1E5RNZ3"/>
<keyword evidence="2" id="KW-0687">Ribonucleoprotein</keyword>
<dbReference type="GO" id="GO:1990726">
    <property type="term" value="C:Lsm1-7-Pat1 complex"/>
    <property type="evidence" value="ECO:0007669"/>
    <property type="project" value="TreeGrafter"/>
</dbReference>
<dbReference type="GO" id="GO:0005688">
    <property type="term" value="C:U6 snRNP"/>
    <property type="evidence" value="ECO:0007669"/>
    <property type="project" value="TreeGrafter"/>
</dbReference>
<dbReference type="FunCoup" id="A0A1E5RNZ3">
    <property type="interactions" value="804"/>
</dbReference>
<name>A0A1E5RNZ3_9ASCO</name>
<gene>
    <name evidence="5" type="ORF">AWRI3579_g756</name>
</gene>
<dbReference type="InterPro" id="IPR044641">
    <property type="entry name" value="Lsm7/SmG-like"/>
</dbReference>
<feature type="domain" description="Sm" evidence="4">
    <location>
        <begin position="54"/>
        <end position="133"/>
    </location>
</feature>
<evidence type="ECO:0000259" key="4">
    <source>
        <dbReference type="PROSITE" id="PS52002"/>
    </source>
</evidence>
<feature type="compositionally biased region" description="Low complexity" evidence="3">
    <location>
        <begin position="21"/>
        <end position="32"/>
    </location>
</feature>
<dbReference type="GO" id="GO:0097526">
    <property type="term" value="C:spliceosomal tri-snRNP complex"/>
    <property type="evidence" value="ECO:0007669"/>
    <property type="project" value="TreeGrafter"/>
</dbReference>
<dbReference type="Gene3D" id="2.30.30.100">
    <property type="match status" value="1"/>
</dbReference>
<dbReference type="GO" id="GO:0071013">
    <property type="term" value="C:catalytic step 2 spliceosome"/>
    <property type="evidence" value="ECO:0007669"/>
    <property type="project" value="TreeGrafter"/>
</dbReference>
<comment type="caution">
    <text evidence="5">The sequence shown here is derived from an EMBL/GenBank/DDBJ whole genome shotgun (WGS) entry which is preliminary data.</text>
</comment>
<comment type="similarity">
    <text evidence="1">Belongs to the snRNP Sm proteins family.</text>
</comment>
<feature type="region of interest" description="Disordered" evidence="3">
    <location>
        <begin position="21"/>
        <end position="55"/>
    </location>
</feature>
<dbReference type="InterPro" id="IPR047575">
    <property type="entry name" value="Sm"/>
</dbReference>
<accession>A0A1E5RNZ3</accession>
<dbReference type="AlphaFoldDB" id="A0A1E5RNZ3"/>
<protein>
    <submittedName>
        <fullName evidence="5">U6 snRNA-associated Sm-like protein LSm7</fullName>
    </submittedName>
</protein>
<reference evidence="6" key="1">
    <citation type="journal article" date="2016" name="Genome Announc.">
        <title>Genome sequences of three species of Hanseniaspora isolated from spontaneous wine fermentations.</title>
        <authorList>
            <person name="Sternes P.R."/>
            <person name="Lee D."/>
            <person name="Kutyna D.R."/>
            <person name="Borneman A.R."/>
        </authorList>
    </citation>
    <scope>NUCLEOTIDE SEQUENCE [LARGE SCALE GENOMIC DNA]</scope>
    <source>
        <strain evidence="6">AWRI3579</strain>
    </source>
</reference>
<dbReference type="PANTHER" id="PTHR10553:SF5">
    <property type="entry name" value="U6 SNRNA-ASSOCIATED SM-LIKE PROTEIN LSM7"/>
    <property type="match status" value="1"/>
</dbReference>
<dbReference type="GO" id="GO:0003723">
    <property type="term" value="F:RNA binding"/>
    <property type="evidence" value="ECO:0007669"/>
    <property type="project" value="InterPro"/>
</dbReference>
<organism evidence="5 6">
    <name type="scientific">Hanseniaspora osmophila</name>
    <dbReference type="NCBI Taxonomy" id="56408"/>
    <lineage>
        <taxon>Eukaryota</taxon>
        <taxon>Fungi</taxon>
        <taxon>Dikarya</taxon>
        <taxon>Ascomycota</taxon>
        <taxon>Saccharomycotina</taxon>
        <taxon>Saccharomycetes</taxon>
        <taxon>Saccharomycodales</taxon>
        <taxon>Saccharomycodaceae</taxon>
        <taxon>Hanseniaspora</taxon>
    </lineage>
</organism>
<evidence type="ECO:0000256" key="2">
    <source>
        <dbReference type="ARBA" id="ARBA00023274"/>
    </source>
</evidence>
<proteinExistence type="inferred from homology"/>
<dbReference type="PROSITE" id="PS52002">
    <property type="entry name" value="SM"/>
    <property type="match status" value="1"/>
</dbReference>
<evidence type="ECO:0000313" key="6">
    <source>
        <dbReference type="Proteomes" id="UP000095728"/>
    </source>
</evidence>
<dbReference type="Pfam" id="PF01423">
    <property type="entry name" value="LSM"/>
    <property type="match status" value="1"/>
</dbReference>